<organism evidence="3 4">
    <name type="scientific">Natronobacillus azotifigens</name>
    <dbReference type="NCBI Taxonomy" id="472978"/>
    <lineage>
        <taxon>Bacteria</taxon>
        <taxon>Bacillati</taxon>
        <taxon>Bacillota</taxon>
        <taxon>Bacilli</taxon>
        <taxon>Bacillales</taxon>
        <taxon>Bacillaceae</taxon>
        <taxon>Natronobacillus</taxon>
    </lineage>
</organism>
<evidence type="ECO:0000256" key="1">
    <source>
        <dbReference type="ARBA" id="ARBA00009199"/>
    </source>
</evidence>
<dbReference type="NCBIfam" id="NF005099">
    <property type="entry name" value="PRK06529.1"/>
    <property type="match status" value="1"/>
</dbReference>
<dbReference type="InterPro" id="IPR020556">
    <property type="entry name" value="Amidase_CS"/>
</dbReference>
<dbReference type="SUPFAM" id="SSF75304">
    <property type="entry name" value="Amidase signature (AS) enzymes"/>
    <property type="match status" value="1"/>
</dbReference>
<proteinExistence type="inferred from homology"/>
<dbReference type="PANTHER" id="PTHR11895:SF7">
    <property type="entry name" value="GLUTAMYL-TRNA(GLN) AMIDOTRANSFERASE SUBUNIT A, MITOCHONDRIAL"/>
    <property type="match status" value="1"/>
</dbReference>
<sequence length="495" mass="54147">MDKQTYLNYDAIGLANLVRSKQVSPTELLDTAFDRLEEVNPEIHAVIRTRKDKVYQEVKERIGSALPFYGVPILLKDISQAVKGDVLSSGSKLLQKNIAKVDSNFVAKLREAGFLFLGHTNTPEFGLKNITEPEGYGATRNPWNLSHSPGGSSGGSAAAVAAGIVPVAGASDGGGSIRIPASFTGLFGLKPTRGRTPVGPGVGRQWQGAAIDFVLSRSVRDSAALLDVLQTVQPEAAFQTPMYDGSYLDLCGKSNKKKYRVGFSTASPVGTPVSEDAKAAVHQVVHWLEEQGHMVEEVENPVDGVDLMKQYYLMNSGEMNAVMLNLEKMLARSITRKDIEIFTWALHKAGEKISAAAYSQSLASWDVAAERMVKFHQQYDFYVTPANAHPAPKIGELLPSLEEVEKLTQIERFSASDQQDAIYDMFLPSLTYTPHTQLANLTGQPAMSVPTYVTKQGLPMGVQFVAPKGREDQLICLASELERSDLWIQREFIPE</sequence>
<dbReference type="InterPro" id="IPR036928">
    <property type="entry name" value="AS_sf"/>
</dbReference>
<evidence type="ECO:0000313" key="4">
    <source>
        <dbReference type="Proteomes" id="UP001084197"/>
    </source>
</evidence>
<protein>
    <submittedName>
        <fullName evidence="3">Amidase</fullName>
        <ecNumber evidence="3">3.5.1.4</ecNumber>
    </submittedName>
</protein>
<feature type="domain" description="Amidase" evidence="2">
    <location>
        <begin position="27"/>
        <end position="474"/>
    </location>
</feature>
<dbReference type="Pfam" id="PF01425">
    <property type="entry name" value="Amidase"/>
    <property type="match status" value="1"/>
</dbReference>
<dbReference type="AlphaFoldDB" id="A0A9J6RFP3"/>
<dbReference type="GO" id="GO:0004040">
    <property type="term" value="F:amidase activity"/>
    <property type="evidence" value="ECO:0007669"/>
    <property type="project" value="UniProtKB-EC"/>
</dbReference>
<dbReference type="Proteomes" id="UP001084197">
    <property type="component" value="Unassembled WGS sequence"/>
</dbReference>
<dbReference type="InterPro" id="IPR000120">
    <property type="entry name" value="Amidase"/>
</dbReference>
<dbReference type="InterPro" id="IPR023631">
    <property type="entry name" value="Amidase_dom"/>
</dbReference>
<keyword evidence="4" id="KW-1185">Reference proteome</keyword>
<comment type="caution">
    <text evidence="3">The sequence shown here is derived from an EMBL/GenBank/DDBJ whole genome shotgun (WGS) entry which is preliminary data.</text>
</comment>
<dbReference type="Gene3D" id="3.90.1300.10">
    <property type="entry name" value="Amidase signature (AS) domain"/>
    <property type="match status" value="1"/>
</dbReference>
<accession>A0A9J6RFP3</accession>
<dbReference type="PROSITE" id="PS00571">
    <property type="entry name" value="AMIDASES"/>
    <property type="match status" value="1"/>
</dbReference>
<reference evidence="3" key="1">
    <citation type="submission" date="2022-11" db="EMBL/GenBank/DDBJ databases">
        <title>WGS of Natronobacillus azotifigens 24KS-1, an anaerobic diazotrophic haloalkaliphile from soda-rich habitats.</title>
        <authorList>
            <person name="Sorokin D.Y."/>
            <person name="Merkel A.Y."/>
        </authorList>
    </citation>
    <scope>NUCLEOTIDE SEQUENCE</scope>
    <source>
        <strain evidence="3">24KS-1</strain>
    </source>
</reference>
<evidence type="ECO:0000313" key="3">
    <source>
        <dbReference type="EMBL" id="MCZ0704228.1"/>
    </source>
</evidence>
<dbReference type="EMBL" id="JAPRAT010000030">
    <property type="protein sequence ID" value="MCZ0704228.1"/>
    <property type="molecule type" value="Genomic_DNA"/>
</dbReference>
<name>A0A9J6RFP3_9BACI</name>
<keyword evidence="3" id="KW-0378">Hydrolase</keyword>
<comment type="similarity">
    <text evidence="1">Belongs to the amidase family.</text>
</comment>
<dbReference type="EC" id="3.5.1.4" evidence="3"/>
<gene>
    <name evidence="3" type="ORF">OWO01_13535</name>
</gene>
<dbReference type="RefSeq" id="WP_268780998.1">
    <property type="nucleotide sequence ID" value="NZ_JAPRAT010000030.1"/>
</dbReference>
<evidence type="ECO:0000259" key="2">
    <source>
        <dbReference type="Pfam" id="PF01425"/>
    </source>
</evidence>
<dbReference type="PANTHER" id="PTHR11895">
    <property type="entry name" value="TRANSAMIDASE"/>
    <property type="match status" value="1"/>
</dbReference>